<dbReference type="GO" id="GO:0006355">
    <property type="term" value="P:regulation of DNA-templated transcription"/>
    <property type="evidence" value="ECO:0007669"/>
    <property type="project" value="InterPro"/>
</dbReference>
<evidence type="ECO:0000256" key="2">
    <source>
        <dbReference type="ARBA" id="ARBA00022737"/>
    </source>
</evidence>
<name>A0AAV6XM90_9LAMI</name>
<keyword evidence="2" id="KW-0677">Repeat</keyword>
<dbReference type="EMBL" id="WHWC01000005">
    <property type="protein sequence ID" value="KAG8381732.1"/>
    <property type="molecule type" value="Genomic_DNA"/>
</dbReference>
<sequence>MSLNKDDPGNDPIFYILQVCKDANLNETAHMLEQESGYFFDLKYFENLILNGKWEEVEKYLSRFTGVNDNYHSTKIYFEIRKVKYYETLYKNEHAVALDILRKDLRAFEESHRELYREMTLLLTIENFREQTKIPFEGDSITRRKKLINVLRPVIEDNPVIKGRTKVAPCHRFLETSERFQLFVLRSDFHPVTSHHTPLC</sequence>
<protein>
    <recommendedName>
        <fullName evidence="3">CTLH domain-containing protein</fullName>
    </recommendedName>
</protein>
<evidence type="ECO:0000256" key="1">
    <source>
        <dbReference type="ARBA" id="ARBA00022574"/>
    </source>
</evidence>
<dbReference type="SMART" id="SM00668">
    <property type="entry name" value="CTLH"/>
    <property type="match status" value="1"/>
</dbReference>
<dbReference type="PROSITE" id="PS50897">
    <property type="entry name" value="CTLH"/>
    <property type="match status" value="1"/>
</dbReference>
<dbReference type="PANTHER" id="PTHR44083">
    <property type="entry name" value="TOPLESS-RELATED PROTEIN 1-RELATED"/>
    <property type="match status" value="1"/>
</dbReference>
<evidence type="ECO:0000313" key="5">
    <source>
        <dbReference type="Proteomes" id="UP000826271"/>
    </source>
</evidence>
<reference evidence="4" key="1">
    <citation type="submission" date="2019-10" db="EMBL/GenBank/DDBJ databases">
        <authorList>
            <person name="Zhang R."/>
            <person name="Pan Y."/>
            <person name="Wang J."/>
            <person name="Ma R."/>
            <person name="Yu S."/>
        </authorList>
    </citation>
    <scope>NUCLEOTIDE SEQUENCE</scope>
    <source>
        <strain evidence="4">LA-IB0</strain>
        <tissue evidence="4">Leaf</tissue>
    </source>
</reference>
<comment type="caution">
    <text evidence="4">The sequence shown here is derived from an EMBL/GenBank/DDBJ whole genome shotgun (WGS) entry which is preliminary data.</text>
</comment>
<dbReference type="Pfam" id="PF21889">
    <property type="entry name" value="TPR1-like_2nd"/>
    <property type="match status" value="1"/>
</dbReference>
<dbReference type="AlphaFoldDB" id="A0AAV6XM90"/>
<evidence type="ECO:0000313" key="4">
    <source>
        <dbReference type="EMBL" id="KAG8381732.1"/>
    </source>
</evidence>
<keyword evidence="5" id="KW-1185">Reference proteome</keyword>
<dbReference type="PANTHER" id="PTHR44083:SF22">
    <property type="entry name" value="PROTEIN TPR3-LIKE"/>
    <property type="match status" value="1"/>
</dbReference>
<dbReference type="Proteomes" id="UP000826271">
    <property type="component" value="Unassembled WGS sequence"/>
</dbReference>
<dbReference type="InterPro" id="IPR054080">
    <property type="entry name" value="TPR1-like_2nd"/>
</dbReference>
<feature type="domain" description="CTLH" evidence="3">
    <location>
        <begin position="38"/>
        <end position="96"/>
    </location>
</feature>
<gene>
    <name evidence="4" type="ORF">BUALT_Bualt05G0003200</name>
</gene>
<dbReference type="InterPro" id="IPR006595">
    <property type="entry name" value="CTLH_C"/>
</dbReference>
<accession>A0AAV6XM90</accession>
<proteinExistence type="predicted"/>
<keyword evidence="1" id="KW-0853">WD repeat</keyword>
<evidence type="ECO:0000259" key="3">
    <source>
        <dbReference type="PROSITE" id="PS50897"/>
    </source>
</evidence>
<dbReference type="InterPro" id="IPR027728">
    <property type="entry name" value="Topless_fam"/>
</dbReference>
<organism evidence="4 5">
    <name type="scientific">Buddleja alternifolia</name>
    <dbReference type="NCBI Taxonomy" id="168488"/>
    <lineage>
        <taxon>Eukaryota</taxon>
        <taxon>Viridiplantae</taxon>
        <taxon>Streptophyta</taxon>
        <taxon>Embryophyta</taxon>
        <taxon>Tracheophyta</taxon>
        <taxon>Spermatophyta</taxon>
        <taxon>Magnoliopsida</taxon>
        <taxon>eudicotyledons</taxon>
        <taxon>Gunneridae</taxon>
        <taxon>Pentapetalae</taxon>
        <taxon>asterids</taxon>
        <taxon>lamiids</taxon>
        <taxon>Lamiales</taxon>
        <taxon>Scrophulariaceae</taxon>
        <taxon>Buddlejeae</taxon>
        <taxon>Buddleja</taxon>
    </lineage>
</organism>